<dbReference type="EMBL" id="VWNA01000003">
    <property type="protein sequence ID" value="MQT15572.1"/>
    <property type="molecule type" value="Genomic_DNA"/>
</dbReference>
<proteinExistence type="inferred from homology"/>
<accession>A0A6A7YCZ9</accession>
<dbReference type="CDD" id="cd06268">
    <property type="entry name" value="PBP1_ABC_transporter_LIVBP-like"/>
    <property type="match status" value="1"/>
</dbReference>
<feature type="chain" id="PRO_5025645221" evidence="5">
    <location>
        <begin position="29"/>
        <end position="398"/>
    </location>
</feature>
<feature type="domain" description="Leucine-binding protein" evidence="6">
    <location>
        <begin position="59"/>
        <end position="205"/>
    </location>
</feature>
<keyword evidence="2 5" id="KW-0732">Signal</keyword>
<evidence type="ECO:0000313" key="8">
    <source>
        <dbReference type="Proteomes" id="UP000332515"/>
    </source>
</evidence>
<keyword evidence="3" id="KW-0029">Amino-acid transport</keyword>
<dbReference type="InterPro" id="IPR051010">
    <property type="entry name" value="BCAA_transport"/>
</dbReference>
<comment type="caution">
    <text evidence="7">The sequence shown here is derived from an EMBL/GenBank/DDBJ whole genome shotgun (WGS) entry which is preliminary data.</text>
</comment>
<dbReference type="PANTHER" id="PTHR30483">
    <property type="entry name" value="LEUCINE-SPECIFIC-BINDING PROTEIN"/>
    <property type="match status" value="1"/>
</dbReference>
<keyword evidence="8" id="KW-1185">Reference proteome</keyword>
<dbReference type="Proteomes" id="UP000332515">
    <property type="component" value="Unassembled WGS sequence"/>
</dbReference>
<comment type="similarity">
    <text evidence="1">Belongs to the leucine-binding protein family.</text>
</comment>
<evidence type="ECO:0000313" key="7">
    <source>
        <dbReference type="EMBL" id="MQT15572.1"/>
    </source>
</evidence>
<dbReference type="InterPro" id="IPR022478">
    <property type="entry name" value="ABC_transptr_sub-bd_PQQ"/>
</dbReference>
<evidence type="ECO:0000256" key="5">
    <source>
        <dbReference type="SAM" id="SignalP"/>
    </source>
</evidence>
<keyword evidence="3" id="KW-0813">Transport</keyword>
<evidence type="ECO:0000259" key="6">
    <source>
        <dbReference type="Pfam" id="PF13458"/>
    </source>
</evidence>
<dbReference type="GO" id="GO:0006865">
    <property type="term" value="P:amino acid transport"/>
    <property type="evidence" value="ECO:0007669"/>
    <property type="project" value="UniProtKB-KW"/>
</dbReference>
<reference evidence="7 8" key="1">
    <citation type="submission" date="2019-09" db="EMBL/GenBank/DDBJ databases">
        <title>Segnochrobactrum spirostomi gen. nov., sp. nov., isolated from the ciliate Spirostomum cf. yagiui and description of a novel family, Segnochrobactraceae fam. nov. within the order Rhizobiales of the class Alphaproteobacteria.</title>
        <authorList>
            <person name="Akter S."/>
            <person name="Shazib S.U.A."/>
            <person name="Shin M.K."/>
        </authorList>
    </citation>
    <scope>NUCLEOTIDE SEQUENCE [LARGE SCALE GENOMIC DNA]</scope>
    <source>
        <strain evidence="7 8">Sp-1</strain>
    </source>
</reference>
<dbReference type="Pfam" id="PF13458">
    <property type="entry name" value="Peripla_BP_6"/>
    <property type="match status" value="1"/>
</dbReference>
<evidence type="ECO:0000256" key="1">
    <source>
        <dbReference type="ARBA" id="ARBA00010062"/>
    </source>
</evidence>
<sequence length="398" mass="42674">MSVGSWVRAGLFGLGLAAAPMAVGPAAADAGDIAIGVIMRKIPPPPADAIDPVPVDEGVAGARIAIEDNNTTGRFMKQHYALSETVLDKDQSPVDAAKALVAKGTKILVLSLPAADVTAVADAVKDAGAIVFNAGATDDSLRNADCRVNVFSVAPSRAMLTDALMQYLATKRWTNLFLVTGPTPADGLYADQVRRAAKKFGLKIGSEKAWTFGALATARADGPISADALVFTRGVDYDVLIVADEPGDFGDYVLYRTWSPKLVAGTQGLIATTMHPTLQVWGATQLQNRFQRTFQRRMRPVDYQVWMAVRAVGEAATRTRSGDPAALAAFMVKPEFQLAAYKGVPTSFRPWDHQLRQPILVVQPMSLVSVSPQPEFLHQRSPLDSLGTDEPESTCKFH</sequence>
<dbReference type="AlphaFoldDB" id="A0A6A7YCZ9"/>
<evidence type="ECO:0000256" key="3">
    <source>
        <dbReference type="ARBA" id="ARBA00022970"/>
    </source>
</evidence>
<evidence type="ECO:0000256" key="2">
    <source>
        <dbReference type="ARBA" id="ARBA00022729"/>
    </source>
</evidence>
<feature type="region of interest" description="Disordered" evidence="4">
    <location>
        <begin position="378"/>
        <end position="398"/>
    </location>
</feature>
<organism evidence="7 8">
    <name type="scientific">Segnochrobactrum spirostomi</name>
    <dbReference type="NCBI Taxonomy" id="2608987"/>
    <lineage>
        <taxon>Bacteria</taxon>
        <taxon>Pseudomonadati</taxon>
        <taxon>Pseudomonadota</taxon>
        <taxon>Alphaproteobacteria</taxon>
        <taxon>Hyphomicrobiales</taxon>
        <taxon>Segnochrobactraceae</taxon>
        <taxon>Segnochrobactrum</taxon>
    </lineage>
</organism>
<dbReference type="PANTHER" id="PTHR30483:SF6">
    <property type="entry name" value="PERIPLASMIC BINDING PROTEIN OF ABC TRANSPORTER FOR NATURAL AMINO ACIDS"/>
    <property type="match status" value="1"/>
</dbReference>
<gene>
    <name evidence="7" type="ORF">F0357_23550</name>
</gene>
<dbReference type="SUPFAM" id="SSF53822">
    <property type="entry name" value="Periplasmic binding protein-like I"/>
    <property type="match status" value="1"/>
</dbReference>
<feature type="signal peptide" evidence="5">
    <location>
        <begin position="1"/>
        <end position="28"/>
    </location>
</feature>
<dbReference type="Gene3D" id="3.40.50.2300">
    <property type="match status" value="3"/>
</dbReference>
<evidence type="ECO:0000256" key="4">
    <source>
        <dbReference type="SAM" id="MobiDB-lite"/>
    </source>
</evidence>
<dbReference type="RefSeq" id="WP_153491207.1">
    <property type="nucleotide sequence ID" value="NZ_VWNA01000003.1"/>
</dbReference>
<protein>
    <submittedName>
        <fullName evidence="7">ABC transporter substrate-binding protein</fullName>
    </submittedName>
</protein>
<dbReference type="InterPro" id="IPR028082">
    <property type="entry name" value="Peripla_BP_I"/>
</dbReference>
<dbReference type="InterPro" id="IPR028081">
    <property type="entry name" value="Leu-bd"/>
</dbReference>
<dbReference type="NCBIfam" id="TIGR03863">
    <property type="entry name" value="PQQ_ABC_bind"/>
    <property type="match status" value="1"/>
</dbReference>
<name>A0A6A7YCZ9_9HYPH</name>